<dbReference type="InterPro" id="IPR036691">
    <property type="entry name" value="Endo/exonu/phosph_ase_sf"/>
</dbReference>
<dbReference type="Pfam" id="PF03372">
    <property type="entry name" value="Exo_endo_phos"/>
    <property type="match status" value="1"/>
</dbReference>
<dbReference type="GO" id="GO:0003824">
    <property type="term" value="F:catalytic activity"/>
    <property type="evidence" value="ECO:0007669"/>
    <property type="project" value="InterPro"/>
</dbReference>
<reference evidence="6" key="3">
    <citation type="submission" date="2015-06" db="UniProtKB">
        <authorList>
            <consortium name="EnsemblMetazoa"/>
        </authorList>
    </citation>
    <scope>IDENTIFICATION</scope>
</reference>
<organism evidence="6 7">
    <name type="scientific">Helobdella robusta</name>
    <name type="common">Californian leech</name>
    <dbReference type="NCBI Taxonomy" id="6412"/>
    <lineage>
        <taxon>Eukaryota</taxon>
        <taxon>Metazoa</taxon>
        <taxon>Spiralia</taxon>
        <taxon>Lophotrochozoa</taxon>
        <taxon>Annelida</taxon>
        <taxon>Clitellata</taxon>
        <taxon>Hirudinea</taxon>
        <taxon>Rhynchobdellida</taxon>
        <taxon>Glossiphoniidae</taxon>
        <taxon>Helobdella</taxon>
    </lineage>
</organism>
<dbReference type="SMART" id="SM00249">
    <property type="entry name" value="PHD"/>
    <property type="match status" value="1"/>
</dbReference>
<proteinExistence type="predicted"/>
<keyword evidence="2" id="KW-0863">Zinc-finger</keyword>
<dbReference type="InterPro" id="IPR011011">
    <property type="entry name" value="Znf_FYVE_PHD"/>
</dbReference>
<dbReference type="PANTHER" id="PTHR37445:SF3">
    <property type="entry name" value="ZINC FINGER PHD-TYPE DOMAIN-CONTAINING PROTEIN"/>
    <property type="match status" value="1"/>
</dbReference>
<dbReference type="InterPro" id="IPR013083">
    <property type="entry name" value="Znf_RING/FYVE/PHD"/>
</dbReference>
<evidence type="ECO:0000256" key="3">
    <source>
        <dbReference type="ARBA" id="ARBA00022833"/>
    </source>
</evidence>
<name>T1EYN5_HELRO</name>
<keyword evidence="3" id="KW-0862">Zinc</keyword>
<dbReference type="HOGENOM" id="CLU_000680_29_4_1"/>
<dbReference type="Gene3D" id="3.30.40.10">
    <property type="entry name" value="Zinc/RING finger domain, C3HC4 (zinc finger)"/>
    <property type="match status" value="1"/>
</dbReference>
<keyword evidence="7" id="KW-1185">Reference proteome</keyword>
<dbReference type="SUPFAM" id="SSF57903">
    <property type="entry name" value="FYVE/PHD zinc finger"/>
    <property type="match status" value="1"/>
</dbReference>
<keyword evidence="1" id="KW-0479">Metal-binding</keyword>
<dbReference type="SUPFAM" id="SSF56219">
    <property type="entry name" value="DNase I-like"/>
    <property type="match status" value="1"/>
</dbReference>
<dbReference type="PROSITE" id="PS01359">
    <property type="entry name" value="ZF_PHD_1"/>
    <property type="match status" value="1"/>
</dbReference>
<dbReference type="eggNOG" id="ENOG502RWD3">
    <property type="taxonomic scope" value="Eukaryota"/>
</dbReference>
<dbReference type="InterPro" id="IPR005135">
    <property type="entry name" value="Endo/exonuclease/phosphatase"/>
</dbReference>
<dbReference type="Gene3D" id="3.60.10.10">
    <property type="entry name" value="Endonuclease/exonuclease/phosphatase"/>
    <property type="match status" value="1"/>
</dbReference>
<dbReference type="InterPro" id="IPR019786">
    <property type="entry name" value="Zinc_finger_PHD-type_CS"/>
</dbReference>
<evidence type="ECO:0000313" key="7">
    <source>
        <dbReference type="Proteomes" id="UP000015101"/>
    </source>
</evidence>
<dbReference type="RefSeq" id="XP_009010302.1">
    <property type="nucleotide sequence ID" value="XM_009012054.1"/>
</dbReference>
<dbReference type="InterPro" id="IPR001965">
    <property type="entry name" value="Znf_PHD"/>
</dbReference>
<dbReference type="EnsemblMetazoa" id="HelroT166864">
    <property type="protein sequence ID" value="HelroP166864"/>
    <property type="gene ID" value="HelroG166864"/>
</dbReference>
<dbReference type="Proteomes" id="UP000015101">
    <property type="component" value="Unassembled WGS sequence"/>
</dbReference>
<reference evidence="5 7" key="2">
    <citation type="journal article" date="2013" name="Nature">
        <title>Insights into bilaterian evolution from three spiralian genomes.</title>
        <authorList>
            <person name="Simakov O."/>
            <person name="Marletaz F."/>
            <person name="Cho S.J."/>
            <person name="Edsinger-Gonzales E."/>
            <person name="Havlak P."/>
            <person name="Hellsten U."/>
            <person name="Kuo D.H."/>
            <person name="Larsson T."/>
            <person name="Lv J."/>
            <person name="Arendt D."/>
            <person name="Savage R."/>
            <person name="Osoegawa K."/>
            <person name="de Jong P."/>
            <person name="Grimwood J."/>
            <person name="Chapman J.A."/>
            <person name="Shapiro H."/>
            <person name="Aerts A."/>
            <person name="Otillar R.P."/>
            <person name="Terry A.Y."/>
            <person name="Boore J.L."/>
            <person name="Grigoriev I.V."/>
            <person name="Lindberg D.R."/>
            <person name="Seaver E.C."/>
            <person name="Weisblat D.A."/>
            <person name="Putnam N.H."/>
            <person name="Rokhsar D.S."/>
        </authorList>
    </citation>
    <scope>NUCLEOTIDE SEQUENCE</scope>
</reference>
<evidence type="ECO:0000256" key="1">
    <source>
        <dbReference type="ARBA" id="ARBA00022723"/>
    </source>
</evidence>
<sequence>MSIKGCQCARNMEDKDTIQCFQCQLAFHQDCVGISKSAFKVISSVSNIKWYCDECMKLLPDVKSLNKAVRDSNDALNTRIDKIDESNNLLRSELEAIKSSIQRNVDGAERFDGTVLSTELCNLKNDLNKSFADAVRCEVKKNMELVNDEVKSVQKTLTNVNDMKERENNIMMFNLQETDDDKDRVKGIIKKLSSEVKDQDIKRIVRLGPKAETKIRPVLIEMRSCAIKDLVLKNSFKLKTMHEDLDKVWISHDLTVDQRAKLKKLIDEAKSRKISCSGIADDAGGGSLFSCGDYDSCGCGICSGGDGCGGNVNGGGNDGGICGGGDGCGGNDSGSGNDGGICDCDDGCNGNDKSGSNDREVTKKDSELKLQLGLLNIRSIMNKIKTVRDLFSNNFDIFVVTESWHGSSDNLSLRLTLPPDFVFIDFLRPTDPNHGGIIVFFKNYLKFYRIPLPLFKTFEAIVVKFYFNKVTIVVFAIYRPGSSIPSPLFFDELSSVFDQILLLPNYVIFIGDVNIHVELLNDPNALKLFEIFDLYQLINRINEPTHVHGGTLDLIASSSDLPSQFFSVEPPNVYSDHSLIKICFPISVPTPQKKWKLTRSWNQIDENQFSSLVLESPISGPFNSSSADTLLDLFNSEIVRIVDMVAPCRYVKSTHVLSAPWFDSECRSLKRNCQKLERLYKKMKNDINRNA</sequence>
<accession>T1EYN5</accession>
<dbReference type="Pfam" id="PF00628">
    <property type="entry name" value="PHD"/>
    <property type="match status" value="1"/>
</dbReference>
<dbReference type="EMBL" id="AMQM01002583">
    <property type="status" value="NOT_ANNOTATED_CDS"/>
    <property type="molecule type" value="Genomic_DNA"/>
</dbReference>
<dbReference type="KEGG" id="hro:HELRODRAFT_166864"/>
<dbReference type="EMBL" id="KB095812">
    <property type="protein sequence ID" value="ESO11814.1"/>
    <property type="molecule type" value="Genomic_DNA"/>
</dbReference>
<dbReference type="GO" id="GO:0008270">
    <property type="term" value="F:zinc ion binding"/>
    <property type="evidence" value="ECO:0007669"/>
    <property type="project" value="UniProtKB-KW"/>
</dbReference>
<evidence type="ECO:0000313" key="5">
    <source>
        <dbReference type="EMBL" id="ESO11814.1"/>
    </source>
</evidence>
<dbReference type="InterPro" id="IPR019787">
    <property type="entry name" value="Znf_PHD-finger"/>
</dbReference>
<dbReference type="AlphaFoldDB" id="T1EYN5"/>
<evidence type="ECO:0000313" key="6">
    <source>
        <dbReference type="EnsemblMetazoa" id="HelroP166864"/>
    </source>
</evidence>
<feature type="domain" description="Zinc finger PHD-type" evidence="4">
    <location>
        <begin position="5"/>
        <end position="56"/>
    </location>
</feature>
<gene>
    <name evidence="6" type="primary">20201685</name>
    <name evidence="5" type="ORF">HELRODRAFT_166864</name>
</gene>
<dbReference type="GeneID" id="20201685"/>
<dbReference type="CTD" id="20201685"/>
<reference evidence="7" key="1">
    <citation type="submission" date="2012-12" db="EMBL/GenBank/DDBJ databases">
        <authorList>
            <person name="Hellsten U."/>
            <person name="Grimwood J."/>
            <person name="Chapman J.A."/>
            <person name="Shapiro H."/>
            <person name="Aerts A."/>
            <person name="Otillar R.P."/>
            <person name="Terry A.Y."/>
            <person name="Boore J.L."/>
            <person name="Simakov O."/>
            <person name="Marletaz F."/>
            <person name="Cho S.-J."/>
            <person name="Edsinger-Gonzales E."/>
            <person name="Havlak P."/>
            <person name="Kuo D.-H."/>
            <person name="Larsson T."/>
            <person name="Lv J."/>
            <person name="Arendt D."/>
            <person name="Savage R."/>
            <person name="Osoegawa K."/>
            <person name="de Jong P."/>
            <person name="Lindberg D.R."/>
            <person name="Seaver E.C."/>
            <person name="Weisblat D.A."/>
            <person name="Putnam N.H."/>
            <person name="Grigoriev I.V."/>
            <person name="Rokhsar D.S."/>
        </authorList>
    </citation>
    <scope>NUCLEOTIDE SEQUENCE</scope>
</reference>
<dbReference type="InParanoid" id="T1EYN5"/>
<dbReference type="OrthoDB" id="6089128at2759"/>
<evidence type="ECO:0000256" key="2">
    <source>
        <dbReference type="ARBA" id="ARBA00022771"/>
    </source>
</evidence>
<protein>
    <recommendedName>
        <fullName evidence="4">Zinc finger PHD-type domain-containing protein</fullName>
    </recommendedName>
</protein>
<dbReference type="PANTHER" id="PTHR37445">
    <property type="entry name" value="PROTEIN CBG24663"/>
    <property type="match status" value="1"/>
</dbReference>
<evidence type="ECO:0000259" key="4">
    <source>
        <dbReference type="SMART" id="SM00249"/>
    </source>
</evidence>